<feature type="compositionally biased region" description="Basic and acidic residues" evidence="1">
    <location>
        <begin position="652"/>
        <end position="663"/>
    </location>
</feature>
<dbReference type="SMART" id="SM00293">
    <property type="entry name" value="PWWP"/>
    <property type="match status" value="1"/>
</dbReference>
<feature type="region of interest" description="Disordered" evidence="1">
    <location>
        <begin position="648"/>
        <end position="704"/>
    </location>
</feature>
<proteinExistence type="predicted"/>
<dbReference type="PROSITE" id="PS50812">
    <property type="entry name" value="PWWP"/>
    <property type="match status" value="1"/>
</dbReference>
<protein>
    <recommendedName>
        <fullName evidence="2">PWWP domain-containing protein</fullName>
    </recommendedName>
</protein>
<evidence type="ECO:0000313" key="3">
    <source>
        <dbReference type="EMBL" id="KAL0925010.1"/>
    </source>
</evidence>
<dbReference type="CDD" id="cd05162">
    <property type="entry name" value="PWWP"/>
    <property type="match status" value="1"/>
</dbReference>
<reference evidence="3 4" key="1">
    <citation type="journal article" date="2024" name="Plant Biotechnol. J.">
        <title>Dendrobium thyrsiflorum genome and its molecular insights into genes involved in important horticultural traits.</title>
        <authorList>
            <person name="Chen B."/>
            <person name="Wang J.Y."/>
            <person name="Zheng P.J."/>
            <person name="Li K.L."/>
            <person name="Liang Y.M."/>
            <person name="Chen X.F."/>
            <person name="Zhang C."/>
            <person name="Zhao X."/>
            <person name="He X."/>
            <person name="Zhang G.Q."/>
            <person name="Liu Z.J."/>
            <person name="Xu Q."/>
        </authorList>
    </citation>
    <scope>NUCLEOTIDE SEQUENCE [LARGE SCALE GENOMIC DNA]</scope>
    <source>
        <strain evidence="3">GZMU011</strain>
    </source>
</reference>
<sequence>MENLVPSETLNPDPLPTESSDLGAETLAQTEYNAVVDTPFVAGEFVWAKVKGPLWWPALVSPEMKKESVLVSYFGDYDTLAWCEPKQLKPFLKVFDEMSRQSNSSSFVRALESCMKEIEKSLGLEMACHCVPIEARPKPVLEGGSKKVPIANLSAMEFMDWIMDAARDVFVVNVLETLQLKSWVFAFGKILMQGDSWEFHRRRAIEDLVDKIDLDALPVEMVGGKEEEEDGLVIGVSKRRRRSMPKPIAEMDLDVLEVDDGEGEGEVVVEQRILRSKKRKSKEKFKVLKAEEEVGSSSGRRERKKSKYLSPPYTNLREVGKFLATLPKNLEEKTPRKAGYFTDHSSEEDDDKSFLLKIERMPTSEFFSEFVAAAENPLHLKGNRAAKFIKYFFAVYRKSNYSGGDDIEGYKKPVPESIAKTEDALDNSGKCERNERNSKYGAYKETDLDFKQRKSNSKRGADQKTKLDPEELKRSCKNGTDRCNDLDSKQKKNDREKLRPRRKKTSKDGADQGATINLDLHMEDGLDEGDTEQKTGNNKNGTNQGAPVDSDHFLANSLDEDKVKEKPRRKNKKLNDGTSKTAPADSDLHIVDASGECKQRRGRKRCKNDANGEAPVNVDLQIVSSFHDGGSEKKEKVCKNVAINSQKPVLMNEKKRGSKEDANGKSFQNMGVGDTECPEGGKSGPKKKGGAGPHKVKPGRRKAKRVDPIYGSQAALQLTFHSGIAIPSIEDLITSYSKYGALINTAIELFEESNSARVVFANAADAENAFKDKAGPYGSVATYRLHYLSENLNNSSQTNHDLVSTSLQISDVISPSQPSPDQKSAVLKPALPYIRKSLETMISTLAWSSSPVSTTGSSSDGLKPEARDNLVGEMQGLLQKVDKMLNGPGSSSST</sequence>
<keyword evidence="4" id="KW-1185">Reference proteome</keyword>
<dbReference type="AlphaFoldDB" id="A0ABD0VJV4"/>
<name>A0ABD0VJV4_DENTH</name>
<comment type="caution">
    <text evidence="3">The sequence shown here is derived from an EMBL/GenBank/DDBJ whole genome shotgun (WGS) entry which is preliminary data.</text>
</comment>
<feature type="compositionally biased region" description="Basic and acidic residues" evidence="1">
    <location>
        <begin position="421"/>
        <end position="452"/>
    </location>
</feature>
<dbReference type="InterPro" id="IPR052657">
    <property type="entry name" value="PDP_family_Arabidopsis"/>
</dbReference>
<feature type="compositionally biased region" description="Basic and acidic residues" evidence="1">
    <location>
        <begin position="586"/>
        <end position="599"/>
    </location>
</feature>
<feature type="compositionally biased region" description="Polar residues" evidence="1">
    <location>
        <begin position="1"/>
        <end position="10"/>
    </location>
</feature>
<dbReference type="EMBL" id="JANQDX010000004">
    <property type="protein sequence ID" value="KAL0925010.1"/>
    <property type="molecule type" value="Genomic_DNA"/>
</dbReference>
<dbReference type="Proteomes" id="UP001552299">
    <property type="component" value="Unassembled WGS sequence"/>
</dbReference>
<dbReference type="Gene3D" id="2.30.30.140">
    <property type="match status" value="1"/>
</dbReference>
<evidence type="ECO:0000313" key="4">
    <source>
        <dbReference type="Proteomes" id="UP001552299"/>
    </source>
</evidence>
<dbReference type="PANTHER" id="PTHR10688:SF3">
    <property type="entry name" value="PWWP DOMAIN-CONTAINING PROTEIN 6"/>
    <property type="match status" value="1"/>
</dbReference>
<feature type="compositionally biased region" description="Low complexity" evidence="1">
    <location>
        <begin position="534"/>
        <end position="545"/>
    </location>
</feature>
<feature type="compositionally biased region" description="Basic and acidic residues" evidence="1">
    <location>
        <begin position="459"/>
        <end position="497"/>
    </location>
</feature>
<feature type="domain" description="PWWP" evidence="2">
    <location>
        <begin position="42"/>
        <end position="94"/>
    </location>
</feature>
<dbReference type="PANTHER" id="PTHR10688">
    <property type="entry name" value="PWWP DOMAIN-CONTAINING PROTEIN"/>
    <property type="match status" value="1"/>
</dbReference>
<evidence type="ECO:0000256" key="1">
    <source>
        <dbReference type="SAM" id="MobiDB-lite"/>
    </source>
</evidence>
<accession>A0ABD0VJV4</accession>
<feature type="region of interest" description="Disordered" evidence="1">
    <location>
        <begin position="1"/>
        <end position="21"/>
    </location>
</feature>
<feature type="region of interest" description="Disordered" evidence="1">
    <location>
        <begin position="421"/>
        <end position="610"/>
    </location>
</feature>
<evidence type="ECO:0000259" key="2">
    <source>
        <dbReference type="PROSITE" id="PS50812"/>
    </source>
</evidence>
<organism evidence="3 4">
    <name type="scientific">Dendrobium thyrsiflorum</name>
    <name type="common">Pinecone-like raceme dendrobium</name>
    <name type="synonym">Orchid</name>
    <dbReference type="NCBI Taxonomy" id="117978"/>
    <lineage>
        <taxon>Eukaryota</taxon>
        <taxon>Viridiplantae</taxon>
        <taxon>Streptophyta</taxon>
        <taxon>Embryophyta</taxon>
        <taxon>Tracheophyta</taxon>
        <taxon>Spermatophyta</taxon>
        <taxon>Magnoliopsida</taxon>
        <taxon>Liliopsida</taxon>
        <taxon>Asparagales</taxon>
        <taxon>Orchidaceae</taxon>
        <taxon>Epidendroideae</taxon>
        <taxon>Malaxideae</taxon>
        <taxon>Dendrobiinae</taxon>
        <taxon>Dendrobium</taxon>
    </lineage>
</organism>
<feature type="compositionally biased region" description="Basic residues" evidence="1">
    <location>
        <begin position="684"/>
        <end position="704"/>
    </location>
</feature>
<dbReference type="InterPro" id="IPR000313">
    <property type="entry name" value="PWWP_dom"/>
</dbReference>
<dbReference type="Pfam" id="PF00855">
    <property type="entry name" value="PWWP"/>
    <property type="match status" value="1"/>
</dbReference>
<dbReference type="SUPFAM" id="SSF63748">
    <property type="entry name" value="Tudor/PWWP/MBT"/>
    <property type="match status" value="1"/>
</dbReference>
<gene>
    <name evidence="3" type="ORF">M5K25_003316</name>
</gene>